<keyword evidence="2" id="KW-1185">Reference proteome</keyword>
<reference evidence="1" key="1">
    <citation type="journal article" date="2023" name="Mol. Phylogenet. Evol.">
        <title>Genome-scale phylogeny and comparative genomics of the fungal order Sordariales.</title>
        <authorList>
            <person name="Hensen N."/>
            <person name="Bonometti L."/>
            <person name="Westerberg I."/>
            <person name="Brannstrom I.O."/>
            <person name="Guillou S."/>
            <person name="Cros-Aarteil S."/>
            <person name="Calhoun S."/>
            <person name="Haridas S."/>
            <person name="Kuo A."/>
            <person name="Mondo S."/>
            <person name="Pangilinan J."/>
            <person name="Riley R."/>
            <person name="LaButti K."/>
            <person name="Andreopoulos B."/>
            <person name="Lipzen A."/>
            <person name="Chen C."/>
            <person name="Yan M."/>
            <person name="Daum C."/>
            <person name="Ng V."/>
            <person name="Clum A."/>
            <person name="Steindorff A."/>
            <person name="Ohm R.A."/>
            <person name="Martin F."/>
            <person name="Silar P."/>
            <person name="Natvig D.O."/>
            <person name="Lalanne C."/>
            <person name="Gautier V."/>
            <person name="Ament-Velasquez S.L."/>
            <person name="Kruys A."/>
            <person name="Hutchinson M.I."/>
            <person name="Powell A.J."/>
            <person name="Barry K."/>
            <person name="Miller A.N."/>
            <person name="Grigoriev I.V."/>
            <person name="Debuchy R."/>
            <person name="Gladieux P."/>
            <person name="Hiltunen Thoren M."/>
            <person name="Johannesson H."/>
        </authorList>
    </citation>
    <scope>NUCLEOTIDE SEQUENCE</scope>
    <source>
        <strain evidence="1">CBS 232.78</strain>
    </source>
</reference>
<reference evidence="1" key="2">
    <citation type="submission" date="2023-06" db="EMBL/GenBank/DDBJ databases">
        <authorList>
            <consortium name="Lawrence Berkeley National Laboratory"/>
            <person name="Haridas S."/>
            <person name="Hensen N."/>
            <person name="Bonometti L."/>
            <person name="Westerberg I."/>
            <person name="Brannstrom I.O."/>
            <person name="Guillou S."/>
            <person name="Cros-Aarteil S."/>
            <person name="Calhoun S."/>
            <person name="Kuo A."/>
            <person name="Mondo S."/>
            <person name="Pangilinan J."/>
            <person name="Riley R."/>
            <person name="LaButti K."/>
            <person name="Andreopoulos B."/>
            <person name="Lipzen A."/>
            <person name="Chen C."/>
            <person name="Yanf M."/>
            <person name="Daum C."/>
            <person name="Ng V."/>
            <person name="Clum A."/>
            <person name="Steindorff A."/>
            <person name="Ohm R."/>
            <person name="Martin F."/>
            <person name="Silar P."/>
            <person name="Natvig D."/>
            <person name="Lalanne C."/>
            <person name="Gautier V."/>
            <person name="Ament-velasquez S.L."/>
            <person name="Kruys A."/>
            <person name="Hutchinson M.I."/>
            <person name="Powell A.J."/>
            <person name="Barry K."/>
            <person name="Miller A.N."/>
            <person name="Grigoriev I.V."/>
            <person name="Debuchy R."/>
            <person name="Gladieux P."/>
            <person name="Thoren M.H."/>
            <person name="Johannesson H."/>
        </authorList>
    </citation>
    <scope>NUCLEOTIDE SEQUENCE</scope>
    <source>
        <strain evidence="1">CBS 232.78</strain>
    </source>
</reference>
<protein>
    <submittedName>
        <fullName evidence="1">Uncharacterized protein</fullName>
    </submittedName>
</protein>
<sequence length="89" mass="10269">MENKRWSMRLYTAQCLTRAGFYWHGLAMLATVCWARNIGSGDMPNYLNKKTKIPVFIDNKNQNSFLIMVRPPILSEVNQRLEGSPPLPK</sequence>
<comment type="caution">
    <text evidence="1">The sequence shown here is derived from an EMBL/GenBank/DDBJ whole genome shotgun (WGS) entry which is preliminary data.</text>
</comment>
<name>A0AAE0P4F6_9PEZI</name>
<dbReference type="Proteomes" id="UP001285441">
    <property type="component" value="Unassembled WGS sequence"/>
</dbReference>
<organism evidence="1 2">
    <name type="scientific">Podospora didyma</name>
    <dbReference type="NCBI Taxonomy" id="330526"/>
    <lineage>
        <taxon>Eukaryota</taxon>
        <taxon>Fungi</taxon>
        <taxon>Dikarya</taxon>
        <taxon>Ascomycota</taxon>
        <taxon>Pezizomycotina</taxon>
        <taxon>Sordariomycetes</taxon>
        <taxon>Sordariomycetidae</taxon>
        <taxon>Sordariales</taxon>
        <taxon>Podosporaceae</taxon>
        <taxon>Podospora</taxon>
    </lineage>
</organism>
<proteinExistence type="predicted"/>
<evidence type="ECO:0000313" key="1">
    <source>
        <dbReference type="EMBL" id="KAK3393047.1"/>
    </source>
</evidence>
<dbReference type="AlphaFoldDB" id="A0AAE0P4F6"/>
<accession>A0AAE0P4F6</accession>
<evidence type="ECO:0000313" key="2">
    <source>
        <dbReference type="Proteomes" id="UP001285441"/>
    </source>
</evidence>
<dbReference type="EMBL" id="JAULSW010000001">
    <property type="protein sequence ID" value="KAK3393047.1"/>
    <property type="molecule type" value="Genomic_DNA"/>
</dbReference>
<gene>
    <name evidence="1" type="ORF">B0H63DRAFT_457241</name>
</gene>